<protein>
    <submittedName>
        <fullName evidence="1">Uncharacterized protein</fullName>
    </submittedName>
</protein>
<comment type="caution">
    <text evidence="1">The sequence shown here is derived from an EMBL/GenBank/DDBJ whole genome shotgun (WGS) entry which is preliminary data.</text>
</comment>
<evidence type="ECO:0000313" key="2">
    <source>
        <dbReference type="Proteomes" id="UP000824120"/>
    </source>
</evidence>
<evidence type="ECO:0000313" key="1">
    <source>
        <dbReference type="EMBL" id="KAG5571411.1"/>
    </source>
</evidence>
<sequence length="211" mass="23582">MLGYGTRAHPLELNLMSTHSLGYQSSGLGFATSLSSKPKTHGKGRRMEKTHFQLGEDEFLLSLKISAGGYISEVSRVHRMTRGLTLLLSHRRLVLAFNIFTFWTIGLLRILEQRVEFVLLVNRQRCLAILKLQLPRSFQPFCSFLRLSPFKKGVSNSATQDSIMNALIKTQITYARNNCVLKDSSCDTPLPKILMLAILATCASSSSTKCI</sequence>
<dbReference type="EMBL" id="JACXVP010000012">
    <property type="protein sequence ID" value="KAG5571411.1"/>
    <property type="molecule type" value="Genomic_DNA"/>
</dbReference>
<gene>
    <name evidence="1" type="ORF">H5410_061177</name>
</gene>
<name>A0A9J5W6Z4_SOLCO</name>
<organism evidence="1 2">
    <name type="scientific">Solanum commersonii</name>
    <name type="common">Commerson's wild potato</name>
    <name type="synonym">Commerson's nightshade</name>
    <dbReference type="NCBI Taxonomy" id="4109"/>
    <lineage>
        <taxon>Eukaryota</taxon>
        <taxon>Viridiplantae</taxon>
        <taxon>Streptophyta</taxon>
        <taxon>Embryophyta</taxon>
        <taxon>Tracheophyta</taxon>
        <taxon>Spermatophyta</taxon>
        <taxon>Magnoliopsida</taxon>
        <taxon>eudicotyledons</taxon>
        <taxon>Gunneridae</taxon>
        <taxon>Pentapetalae</taxon>
        <taxon>asterids</taxon>
        <taxon>lamiids</taxon>
        <taxon>Solanales</taxon>
        <taxon>Solanaceae</taxon>
        <taxon>Solanoideae</taxon>
        <taxon>Solaneae</taxon>
        <taxon>Solanum</taxon>
    </lineage>
</organism>
<dbReference type="Proteomes" id="UP000824120">
    <property type="component" value="Chromosome 12"/>
</dbReference>
<reference evidence="1 2" key="1">
    <citation type="submission" date="2020-09" db="EMBL/GenBank/DDBJ databases">
        <title>De no assembly of potato wild relative species, Solanum commersonii.</title>
        <authorList>
            <person name="Cho K."/>
        </authorList>
    </citation>
    <scope>NUCLEOTIDE SEQUENCE [LARGE SCALE GENOMIC DNA]</scope>
    <source>
        <strain evidence="1">LZ3.2</strain>
        <tissue evidence="1">Leaf</tissue>
    </source>
</reference>
<accession>A0A9J5W6Z4</accession>
<dbReference type="AlphaFoldDB" id="A0A9J5W6Z4"/>
<proteinExistence type="predicted"/>
<keyword evidence="2" id="KW-1185">Reference proteome</keyword>